<organism evidence="2 3">
    <name type="scientific">Nocardiopsis flavescens</name>
    <dbReference type="NCBI Taxonomy" id="758803"/>
    <lineage>
        <taxon>Bacteria</taxon>
        <taxon>Bacillati</taxon>
        <taxon>Actinomycetota</taxon>
        <taxon>Actinomycetes</taxon>
        <taxon>Streptosporangiales</taxon>
        <taxon>Nocardiopsidaceae</taxon>
        <taxon>Nocardiopsis</taxon>
    </lineage>
</organism>
<feature type="domain" description="N-acetyltransferase" evidence="1">
    <location>
        <begin position="4"/>
        <end position="197"/>
    </location>
</feature>
<protein>
    <submittedName>
        <fullName evidence="2">Acetyltransferase (GNAT) family protein</fullName>
    </submittedName>
</protein>
<dbReference type="GO" id="GO:0016747">
    <property type="term" value="F:acyltransferase activity, transferring groups other than amino-acyl groups"/>
    <property type="evidence" value="ECO:0007669"/>
    <property type="project" value="InterPro"/>
</dbReference>
<dbReference type="EMBL" id="FQZK01000012">
    <property type="protein sequence ID" value="SHJ98957.1"/>
    <property type="molecule type" value="Genomic_DNA"/>
</dbReference>
<dbReference type="InterPro" id="IPR016181">
    <property type="entry name" value="Acyl_CoA_acyltransferase"/>
</dbReference>
<dbReference type="OrthoDB" id="3239945at2"/>
<dbReference type="PROSITE" id="PS51186">
    <property type="entry name" value="GNAT"/>
    <property type="match status" value="1"/>
</dbReference>
<dbReference type="Pfam" id="PF00583">
    <property type="entry name" value="Acetyltransf_1"/>
    <property type="match status" value="1"/>
</dbReference>
<accession>A0A1M6NT95</accession>
<dbReference type="RefSeq" id="WP_073380778.1">
    <property type="nucleotide sequence ID" value="NZ_FQZK01000012.1"/>
</dbReference>
<evidence type="ECO:0000259" key="1">
    <source>
        <dbReference type="PROSITE" id="PS51186"/>
    </source>
</evidence>
<evidence type="ECO:0000313" key="2">
    <source>
        <dbReference type="EMBL" id="SHJ98957.1"/>
    </source>
</evidence>
<proteinExistence type="predicted"/>
<dbReference type="STRING" id="758803.SAMN05421803_11294"/>
<dbReference type="InterPro" id="IPR000182">
    <property type="entry name" value="GNAT_dom"/>
</dbReference>
<dbReference type="SUPFAM" id="SSF55729">
    <property type="entry name" value="Acyl-CoA N-acyltransferases (Nat)"/>
    <property type="match status" value="1"/>
</dbReference>
<gene>
    <name evidence="2" type="ORF">SAMN05421803_11294</name>
</gene>
<sequence length="199" mass="22403">MSIVSIEPATAERWDDLENLFGPTGAYGHCWCTFFRRRAKDYTESTTCERAQRGADNKRELRRLTLDGRVPGLLAYDEEGPCGWVSVAPRGDYIRLSRSRTLRPADPDEPGVWSLVCFWLPPRRRRRGMGGRLLDGAIEYARAQGARVLEAYPVDTAGGRAPSAEVYAGTVEMFRRAGFTLADHHSSERVVARLELKQE</sequence>
<dbReference type="Gene3D" id="3.40.630.30">
    <property type="match status" value="1"/>
</dbReference>
<dbReference type="AlphaFoldDB" id="A0A1M6NT95"/>
<dbReference type="Proteomes" id="UP000184452">
    <property type="component" value="Unassembled WGS sequence"/>
</dbReference>
<evidence type="ECO:0000313" key="3">
    <source>
        <dbReference type="Proteomes" id="UP000184452"/>
    </source>
</evidence>
<keyword evidence="2" id="KW-0808">Transferase</keyword>
<reference evidence="2 3" key="1">
    <citation type="submission" date="2016-11" db="EMBL/GenBank/DDBJ databases">
        <authorList>
            <person name="Jaros S."/>
            <person name="Januszkiewicz K."/>
            <person name="Wedrychowicz H."/>
        </authorList>
    </citation>
    <scope>NUCLEOTIDE SEQUENCE [LARGE SCALE GENOMIC DNA]</scope>
    <source>
        <strain evidence="2 3">CGMCC 4.5723</strain>
    </source>
</reference>
<name>A0A1M6NT95_9ACTN</name>
<keyword evidence="3" id="KW-1185">Reference proteome</keyword>